<dbReference type="InterPro" id="IPR013431">
    <property type="entry name" value="Delta_60_rpt"/>
</dbReference>
<dbReference type="InterPro" id="IPR013098">
    <property type="entry name" value="Ig_I-set"/>
</dbReference>
<dbReference type="InterPro" id="IPR003598">
    <property type="entry name" value="Ig_sub2"/>
</dbReference>
<dbReference type="PANTHER" id="PTHR44170:SF6">
    <property type="entry name" value="CONTACTIN"/>
    <property type="match status" value="1"/>
</dbReference>
<proteinExistence type="predicted"/>
<feature type="domain" description="Ig-like" evidence="4">
    <location>
        <begin position="4853"/>
        <end position="4942"/>
    </location>
</feature>
<dbReference type="GO" id="GO:0016020">
    <property type="term" value="C:membrane"/>
    <property type="evidence" value="ECO:0007669"/>
    <property type="project" value="UniProtKB-SubCell"/>
</dbReference>
<dbReference type="Gene3D" id="2.80.10.50">
    <property type="match status" value="4"/>
</dbReference>
<dbReference type="SMART" id="SM00408">
    <property type="entry name" value="IGc2"/>
    <property type="match status" value="3"/>
</dbReference>
<feature type="domain" description="Ig-like" evidence="4">
    <location>
        <begin position="4753"/>
        <end position="4846"/>
    </location>
</feature>
<dbReference type="Proteomes" id="UP000190774">
    <property type="component" value="Unassembled WGS sequence"/>
</dbReference>
<dbReference type="SUPFAM" id="SSF101898">
    <property type="entry name" value="NHL repeat"/>
    <property type="match status" value="1"/>
</dbReference>
<feature type="domain" description="Ig-like" evidence="4">
    <location>
        <begin position="5042"/>
        <end position="5236"/>
    </location>
</feature>
<dbReference type="RefSeq" id="WP_078811883.1">
    <property type="nucleotide sequence ID" value="NZ_FUYE01000002.1"/>
</dbReference>
<keyword evidence="2" id="KW-0677">Repeat</keyword>
<keyword evidence="3" id="KW-1015">Disulfide bond</keyword>
<dbReference type="InterPro" id="IPR013783">
    <property type="entry name" value="Ig-like_fold"/>
</dbReference>
<dbReference type="NCBIfam" id="TIGR02601">
    <property type="entry name" value="autotrns_rpt"/>
    <property type="match status" value="7"/>
</dbReference>
<dbReference type="GO" id="GO:0098609">
    <property type="term" value="P:cell-cell adhesion"/>
    <property type="evidence" value="ECO:0007669"/>
    <property type="project" value="TreeGrafter"/>
</dbReference>
<accession>A0A1T4WV18</accession>
<keyword evidence="1" id="KW-0732">Signal</keyword>
<protein>
    <submittedName>
        <fullName evidence="5">Delta-60 repeat domain-containing protein</fullName>
    </submittedName>
</protein>
<dbReference type="InterPro" id="IPR015919">
    <property type="entry name" value="Cadherin-like_sf"/>
</dbReference>
<dbReference type="EMBL" id="FUYE01000002">
    <property type="protein sequence ID" value="SKA80708.1"/>
    <property type="molecule type" value="Genomic_DNA"/>
</dbReference>
<keyword evidence="6" id="KW-1185">Reference proteome</keyword>
<evidence type="ECO:0000256" key="1">
    <source>
        <dbReference type="ARBA" id="ARBA00022729"/>
    </source>
</evidence>
<sequence length="5783" mass="598682">MKTNLASLRMTSVACKAAALIVSLLGVAPVWSQSSLQKVLSQVDGSSLLNANGSWGQATSAWSQNTLITATATATRTGTGVGTITIVNPGAGYLSAPTVTISGGGGSGAVATATVSNGRVVSIVVTTAGTGYTSNPTVTIAPPSVGGVGSSVRFNNDITNNIIINLDGNRVVGRMQLGDLSSGNYYTIAQGSSGSLIFDNAGNGGGAYFNRVTGHSNDIITAPMILRDQLNVRNTTNRVTFSGNIRTTNGSMLTSYGNGTLAITGNNTSTPFDLWIWNRGTSNTGAQVELGATTGNAISGDIRIGSASQGMSGHAVLQLLRGRSNLDQISDSSTLTFESFSGSGRNNYFKLMGGNETVGNIVDLGSLAVIENREAETDVTTGAKLTLAGDENSYVSGFIRDRSGNNLQQADADGNAGATALSLRKEGSGVLSLQNSNISFSGGLEIAEGTAILRQTTNFRSDVVNNGTLIFDTGTLNTTQTWNFIKTFADPDGSGSQLAPAQRALIISGTGGVEKTGAGILNLSSSHGQNQAIGGTLTVRNGTLNLAGSGTGAVVGGALIVDGDSGLNRNVGLWGRTTINGGIDATGRFNNTGSMISIRGTVFTGGDQLTSTYEDGVATINGAVKLNYMSLSLGGGFAITKTTAGGSSSNTVTVTNSSSIVVGMRVTGAGVPSNTTVQSYNPVTRVVTLSSNVSVSGGASLTFSQTSNSDGVINGTMNSLTIIGRPNPIGSSAINNGRLILNNSQYSRNSNRIPDSAAIVLKGGAIDMINDASNNTFSETLGALTLSQGQAQIVGYQAGSGGTSSLSFASLQRNYGATVEFAGLEQTSSGGVNNVTNALGTSTRNRIMINGGVTMDDGIIGGWAWANNEFVKYGANGVTRLTSSDYLLTTGSGTNALSTWTYDKNVKLSLSGTLTLNTRRAVNSVNFQSDIAAAAASRTLTLGAGAILSIDSGGLLASHGNQTINGNGSTGYVTVGTAINKPADLVAIVGTNAGTTSANTLTLQTAIRDFELRFTSGVTMSAGSKDMTVPANTATMLQVGMEVVNPNLPVGTVITAVNRTQSGQTIITLSNAPISGSLTATSSRSVTFYGGSVGLTKSGPGTLILATSLTNTYSGPTIINNGVLRLRNNTNLGTAPSTFQQNHLQLNGGTLQFGQDQANNGTFGDPDSVYTYDISDGRRGVSFGESGGRLEVGHINPIPTPVSSSSKAVVPIVNVNILNPINAEGVVELAVRNNVNTGAYNTLTLGSSTSRNYYGGGIKTEGGFNGVTNINGENYVNGLFMEGGIVTFSGNNDFDGAIRVLSGQLYLNGANTYKGQANFTEALTIGAATVTLGRDNSLGTAGFKVVMSDQAQLRLMGTNQTLLSLSGTASSTISNGYSRASTSLPNLPSVLTVDLAVNETYAGKLSNGGSSLLSLTKTGDGRLSLTNNTSDFTGNVIIQEGVLDISSINFVSGQSALGLGRTGAASEILINGATLSLSPRGQQVTNRSFTMGAGVNGATIVANGINQAARVILGSDLIIYDPFFGVDRLASDPVGFAGNGSRTLTLSGVNTGDNEFMLQLGDKSKSEVTSLLKTGPGTWVLGMPNSYTGETTVQEGVLALSGNGSAGTAALAVTANKDTDYFTITGQSLPNGIEISFPFFVGTTLPAGIAENTRYYTVNSAGNSFKVATSIGGAAVDITGNGTSVFIVPNIQTVASTVPDFSTGRFTGNLIDGMPVVFSVQIPYFNSATGTTVNGVLPSGINAYQTYYVRDATGTTFRVSTTPSGAAVSFTNNGAGLIYYMSTTTQNLVATAPDFTQDTFSGQLANGTPVLFRGQVLPAGITNSQTYYVVNATSTTFKVATTLGGTAVDFTSNGTGTIYYTPGNTDPGGINVVGGRLELRDVDYMVPETVTFQGGGLSLPTNTTARWAGNFDVQVNSTFTVGQNSELILDGNLLGTRQITQLGEGTIRLRGESIMPSLPDSVTNTLDNSRRAYSLQAGTLILDYSLNNNSKLVDNATLVLGGSRRGGILRLEGGSHEEIVGSLSLSTGANAIYRDSGSSVIRLNSISRAEGATLYFDATQIAKVDLLNVNDILGGWAIIREAPVQAAWVLPGTVSRGVHGDAATDNFYLSGLQPSTYLVDGVPIVFSSSNTLPAPLVVGKTYYATQATSSQFKVSETQWGLPIDLTTDGTPYTTTPPHTFATTGTVRRAGPASLIFKARDDKYPGPKGNNIFKVQIIYSNTPGDITSTLTGPEEPTPADPLTYTIFTTKDKNRAREIVTFFTSDPKGNKYLTLAVSGNDTTVDTGSYGPGLLTSGTNDSGIQALGWAKNGTNAGDGYVQPTTSYEADNWVKNKNTNVTTDTTLADGAITSTLRFATDKATTITLNEDGDPDTVHTLQTGAILVSPTVRANDSSIVGSGSLTTMNNGNLKNFIIHQYNEAGDLVIGVDMVDRKPVKKFGRLTSGNRKIITGISTTADLVVGDSVRFTDNSTNFGPAPNTTTPNTTSAVIARIDPDGHTVELDRETLVNDSRREMTFTLTGGTTVNRFASHQSTTTQNRILGVVGEDGVISTADIYIGMQIAGPGIPPGAIVDFIASDADIRINTNHHFTDIWSEFTLTPSVGLEKLGGGTLVLSGDNSYTGITFLAGGTIRATKLTDGGVVGSLGAATASAGNLNFNGGTLLYVGEDSSSNRGFTVTDFARISVGHEKTTAIFSGDVSGTDRLEKAGPGTLQMSGNASLSEIKIDEGKLLVQAVDRNAAPGSYSQSNLSGGSLGSLRLGGGKFEVRGAAEGNTTLTFGGNFYVDEGASEVRAVSVLGYDPNNLSLGPVSRTTTLNLMGGEETTTVVRSSGGTVLFVEAPEAGAAAANVVLNTSTFERAQILPWAVYQDITNVVNPGVNDFASISLVNGAVVSADSQSLYDLGDFFMNADNWGTVEPGSTIDASEGGRIEVELALGVDATVGVKQLKVAGALATDFAKLTDGMSVFGPGMPAGTRIVALDSNLMIIYLNNAATATTAGGTYLFTKSRTFYGTLTDDRDVNTLRYYSSEDSAITIGAGKTLKLTSGAILVGSNVRGGQKSIVGPGNITGVVESGQGSDLVIHNYNTGSAFTIGANIIDNVILSQLGKGASAKGVGSLFVGVDRMFIVTGAFDFFSEVTPGMEVSGPGLPDGTTVVSKNSVEFSITLSNTATSTQTEKIYTFRSRTSFVQSGTGTTILSGNNTYTGDTFVHGGVLRLNSANAVPGGITASASSSSSSHIIIKEGVLGLGSGNFTRSLGTENNQVEFKGSGGFAAYGQDRTVNFGGNAVSPIKLRYGNDGFVTDGSSLILGALDATHKVTLLNPIDLGSFSQAVRVVNGPADIEGELGGALSGLGTLVKFGSGSLRLSASNTHEGGIEIAEGRLVIADVANALGLGSGPVKLGTSNTNTTKNTVTELAIEGGTVNKEIHVGNVNSRGSEWVARGNTDSTAGFNVGAHASSTLVNGTPAIAYYDTNGRDLKFVRAADGRGTSWLAPVTLASEGDVGQFPSLSIINGFPAVSYYDATNGTLCYIQASDASGVAWKSPVIVEAQPVNAIALQSDGKIIIGGTFLEFDGVTKTRLARLDSTGVLDTTFSATVNGEVRAIAVQSDNNIVIGGDFDQVNGTTRNNIARLLSDGGLDTTYNPNANSPVNTLVLDDSGNMLVGGAFTSIAGVTRNRVARLTPAAGAADSFDPNAGGEVYALAIERPSGTILIGGNYTSLKGSTRRRIARVDSTGALQAFDPNFNETTATVRAIAVASDGSVYLGGLFNTLTGTGLTTSITRNRLVRVTSAGLVDKTFSVELNAEVRGLRMLTSGKLAVWGLFTKSLTSPADYLVCVKTDGKMDTAFAAAPNQGVNEVIEVSGGKLLVGGSFSNLGGVTQHWLARLNADGTGDTGFNRKVNDRGQYTSMMPLATFTGNSGGFPAIAYHDIVNGDLRYVRANDVNGNTWSPSIAISTDTTNNVGVGIVMKTANIGGDVVAVNTSNSQVSISGTANSGTPAIVYSDATTGDLKYTLAYNQDGSFWTKPITIQSGAQAGNHISFELVNGFPAVAYYNGSSLSYVRANDAVGVVSNLRDAGTTVTRTVSTVTFTSTWGSSQVLDSNGNVGQYPSLAIVNGQPTTTTGNPAVSYYDVTNGDLKYVRSTTADGLATGNTQDPPTWGVPATVLSTDNVGQNTTLLMTDGVVGIVYRDVTHNNMEFIHLSDAAAYSKLSFSGDTILDGNLNLDGSALLSASTGRVVTLNGQITGDAGLRLVSEGSLLINSSNNSFGAGLNGEAPVVIRSGHLLLGVENALGTSAVDLGDSAPGVFIRRDASGNVVSSSPQVITVDRATTGSSMIRLAGRFDPLHNGKFGNAGGPGAFVEVNTTIDGRTFSVADVGTLILVKDEEGNPAWNGVYRVEYNSGLQPDGTMNLVRAPEMDELVEFGYGVQVRVSNGTLAGKAYFLASRVTDLNVSPVLWEQDVPNGALSLRANASGMTIANEIRINARDGAGTMSLGATQTVTTGSVVFSGPITLQDNQTNASEVQALNLDSNITSGFGVTVSGLISEEHGVGAPNAPADVLSLVKTGSGVVTLTNGNNSFHGGVTVNQGTLLVMNTSGSATGSGLVTVNAGAALGGTGIIGGSVSLQGTGSDDSGRARLVLGDPTQSTASVETLTIVGGLEVGPNSVVEFTVGRNNFTQLAAQSVNITATGRLIVSLADGATLNTGDSFRLLLASSLTFDQSAGQTLSQYLRLPGQYVWDTSQFLTTGTVLVTGVTQPVSIPGSGNPEPKTVNPFTSVEFKVTVNGSPDFVYQWQKGSGGGNYVNIGGEIASASNSNTLTLTNVTEADEGTYRVIVTNGAGLYPAESTPVQLMVNDLPAIVQQPVSQTVNPDASATFTVVVSGPAPYSFQWRRGIVNIPNDARFEVISNGNTSTLTVKNVTEADDRADYNVIVSNSAGPAPVSQFVALNVNDPVVITIAPSDLTVSNRDPATFTVQHTGTAPFTYQWQRDRGDGAGFVNILNATNATLVLPQVFVADSGQRFRVIVDNMLDPVTSEPATLTVQDGFPSILLDPISTTLLDGETLQLTAKVGGAQTKRKVQWLRNGKAIRAGSSTYAGVTTTIDITETMEDNVTVSTLTVHNITTRFGGAYALAAQNINGKNRTAATAGQVVVVNNPETTLPAQDTKTAAMTVTATGPKGFVIGYQWQRDVGLGLEDIAPDDTRFIGANTRTLKLVGVTTDDSGVYSCIVTGTGPAPDNEVVGGTHYLQVYTEAPELIQPLEFPPAMVGADFEYQIPVDQLESKSPTKFAASGLPSGLKLDPKTGLITGRPKAPRVGGYLVKITVSNGFGSSTADPAPILDVQSVPTGAVGVFAGWIPRHAVLNDGIGGRFDLTTSTAGSFSGRVTLGRAAYAFKGTLILDPNTINPDLPMAEVSIPRKGKTPLTLTFTLDHANNSVSTATLSDDALMEEVSFNGWRYLWSELLNPATYYEGYHTFALSPPDTGEALPADKFPQGDGYAAFTVLPSGRLSLAGKTADGQSITGGQFVGPNGEILIYQTLYTTALRGSLVGQIKLDKMDESYFEDNEISSSPATAPTWTRPENLSPKNRYYQNGFGPLTLTAVGGAYVDATPPLPTPLNPTPAPVNLILGLPDTGTNTNPENATLVFSSLDELAVDVGDPSLPSRNALADPEDDLLPNYLGIITGNKFVLPKTNVAGTKIAANPKTGVFSGSFTIREIDRVHGDKNGFLNRGTKFYGIIVKSPTSSTGMVGAGYFLLPKAPTLEDPNDSLKTTPIISGQVLLSPREETEE</sequence>
<dbReference type="GO" id="GO:0005509">
    <property type="term" value="F:calcium ion binding"/>
    <property type="evidence" value="ECO:0007669"/>
    <property type="project" value="InterPro"/>
</dbReference>
<dbReference type="PANTHER" id="PTHR44170">
    <property type="entry name" value="PROTEIN SIDEKICK"/>
    <property type="match status" value="1"/>
</dbReference>
<dbReference type="SUPFAM" id="SSF48726">
    <property type="entry name" value="Immunoglobulin"/>
    <property type="match status" value="5"/>
</dbReference>
<dbReference type="SMART" id="SM00409">
    <property type="entry name" value="IG"/>
    <property type="match status" value="5"/>
</dbReference>
<dbReference type="PROSITE" id="PS50835">
    <property type="entry name" value="IG_LIKE"/>
    <property type="match status" value="3"/>
</dbReference>
<dbReference type="SUPFAM" id="SSF49313">
    <property type="entry name" value="Cadherin-like"/>
    <property type="match status" value="1"/>
</dbReference>
<dbReference type="Pfam" id="PF07679">
    <property type="entry name" value="I-set"/>
    <property type="match status" value="2"/>
</dbReference>
<evidence type="ECO:0000259" key="4">
    <source>
        <dbReference type="PROSITE" id="PS50835"/>
    </source>
</evidence>
<evidence type="ECO:0000256" key="2">
    <source>
        <dbReference type="ARBA" id="ARBA00022737"/>
    </source>
</evidence>
<organism evidence="5 6">
    <name type="scientific">Prosthecobacter debontii</name>
    <dbReference type="NCBI Taxonomy" id="48467"/>
    <lineage>
        <taxon>Bacteria</taxon>
        <taxon>Pseudomonadati</taxon>
        <taxon>Verrucomicrobiota</taxon>
        <taxon>Verrucomicrobiia</taxon>
        <taxon>Verrucomicrobiales</taxon>
        <taxon>Verrucomicrobiaceae</taxon>
        <taxon>Prosthecobacter</taxon>
    </lineage>
</organism>
<reference evidence="6" key="1">
    <citation type="submission" date="2017-02" db="EMBL/GenBank/DDBJ databases">
        <authorList>
            <person name="Varghese N."/>
            <person name="Submissions S."/>
        </authorList>
    </citation>
    <scope>NUCLEOTIDE SEQUENCE [LARGE SCALE GENOMIC DNA]</scope>
    <source>
        <strain evidence="6">ATCC 700200</strain>
    </source>
</reference>
<dbReference type="Pfam" id="PF17164">
    <property type="entry name" value="DUF5122"/>
    <property type="match status" value="5"/>
</dbReference>
<name>A0A1T4WV18_9BACT</name>
<dbReference type="STRING" id="48467.SAMN02745166_00670"/>
<evidence type="ECO:0000313" key="6">
    <source>
        <dbReference type="Proteomes" id="UP000190774"/>
    </source>
</evidence>
<dbReference type="InterPro" id="IPR003599">
    <property type="entry name" value="Ig_sub"/>
</dbReference>
<dbReference type="InterPro" id="IPR036179">
    <property type="entry name" value="Ig-like_dom_sf"/>
</dbReference>
<dbReference type="InterPro" id="IPR013425">
    <property type="entry name" value="Autotrns_rpt"/>
</dbReference>
<evidence type="ECO:0000256" key="3">
    <source>
        <dbReference type="ARBA" id="ARBA00023157"/>
    </source>
</evidence>
<dbReference type="Pfam" id="PF12951">
    <property type="entry name" value="PATR"/>
    <property type="match status" value="9"/>
</dbReference>
<dbReference type="Gene3D" id="2.60.40.10">
    <property type="entry name" value="Immunoglobulins"/>
    <property type="match status" value="6"/>
</dbReference>
<dbReference type="InterPro" id="IPR007110">
    <property type="entry name" value="Ig-like_dom"/>
</dbReference>
<evidence type="ECO:0000313" key="5">
    <source>
        <dbReference type="EMBL" id="SKA80708.1"/>
    </source>
</evidence>
<gene>
    <name evidence="5" type="ORF">SAMN02745166_00670</name>
</gene>
<dbReference type="OrthoDB" id="173856at2"/>
<dbReference type="CDD" id="cd00096">
    <property type="entry name" value="Ig"/>
    <property type="match status" value="2"/>
</dbReference>